<feature type="region of interest" description="Disordered" evidence="1">
    <location>
        <begin position="1091"/>
        <end position="1127"/>
    </location>
</feature>
<feature type="compositionally biased region" description="Acidic residues" evidence="1">
    <location>
        <begin position="1109"/>
        <end position="1127"/>
    </location>
</feature>
<feature type="domain" description="DUF4218" evidence="3">
    <location>
        <begin position="688"/>
        <end position="800"/>
    </location>
</feature>
<dbReference type="GeneID" id="120273141"/>
<evidence type="ECO:0000259" key="4">
    <source>
        <dbReference type="Pfam" id="PF13963"/>
    </source>
</evidence>
<organism evidence="5 6">
    <name type="scientific">Dioscorea cayennensis subsp. rotundata</name>
    <name type="common">White Guinea yam</name>
    <name type="synonym">Dioscorea rotundata</name>
    <dbReference type="NCBI Taxonomy" id="55577"/>
    <lineage>
        <taxon>Eukaryota</taxon>
        <taxon>Viridiplantae</taxon>
        <taxon>Streptophyta</taxon>
        <taxon>Embryophyta</taxon>
        <taxon>Tracheophyta</taxon>
        <taxon>Spermatophyta</taxon>
        <taxon>Magnoliopsida</taxon>
        <taxon>Liliopsida</taxon>
        <taxon>Dioscoreales</taxon>
        <taxon>Dioscoreaceae</taxon>
        <taxon>Dioscorea</taxon>
    </lineage>
</organism>
<dbReference type="InterPro" id="IPR025452">
    <property type="entry name" value="DUF4218"/>
</dbReference>
<dbReference type="Pfam" id="PF13960">
    <property type="entry name" value="DUF4218"/>
    <property type="match status" value="1"/>
</dbReference>
<evidence type="ECO:0000313" key="5">
    <source>
        <dbReference type="Proteomes" id="UP001515500"/>
    </source>
</evidence>
<dbReference type="InterPro" id="IPR025312">
    <property type="entry name" value="DUF4216"/>
</dbReference>
<feature type="compositionally biased region" description="Acidic residues" evidence="1">
    <location>
        <begin position="1091"/>
        <end position="1102"/>
    </location>
</feature>
<gene>
    <name evidence="6" type="primary">LOC120273141</name>
</gene>
<sequence length="1127" mass="131541">MRTDREWMYNRLVDGRRYINPEFLVGVETFVEYACHQPAFMDCDKIRCPCCKCQNRRYLLTDEVKLHLTRDGFVKDYYQWVCHGEPLDISNPMQTQCNSSFTGEVEGSNLYHNMVMGAIGSNFDPNYGENEEETPDPKTQRLYAMLQAADEPLWAGCSKHSQLSAMTRLLNIKSEFHMSEKCYDAILQLMNEALPTDNKLVGSFYETKKFAAELGLPCEKIHCCINGCMIYWNNDIIRRSCKFCDHPRYKNRQRASPRGKIDIPYQKMYYFPLTPRLQRLYASEVTAKYMRWHDEHNKKDGVMCHPSDRTNPSFALEARNVRLRLCTDGFQPFGQSGKQYSCWPIIVTPYNLPPWMCMKEAYMFLTIIVLGPRNPKQKLDVYLQPLLAELKDLWEVGVLTYDVSKRHNFLMRAALMWTISDFPAYAMLSGWSTAGKKACPYCMDKSKAFSLLNGGKVSWFDCHHQFLPEHHTFIRNKNDFMKNRIEDSPSPLMLTGKQVLKQIEDLKLKKVTDLGVEQWNAPICKSCGWNKRSIFWDLPYWSTNLVRHNLDVMHIEKNVFENVFDTVMDVEGKTKDNAKSREDIKIYCKHKELEKNDSTGKYPKACYSLSTQEKKVVCDWVTKLKFPDGYVSNMVRCVDMHKYKLFGMKSHDCHVFMQQLIPIAFRELLPMSVWKALTELSLFFKDLTCTVIKEEDMIRLQENIPMILCKLERIFPPSFFDSMEHLPIHLPYEARVGGPVQYRWMYTFERFLRQLKLKVTNKARVEGSICNAYLVQEVSTFCSHYFEPHINTKLRKVPRNDDGGEMETCEGNLSIFTYPGRSYGRQKSRWLTDEEYNAAVTYVLLNCDEIQHYVKIFVEELKVNVPNMIDEQVDMKLETEFANWFRYYVHDPNNNVTSQIIKDVALGPLRNVINYPIYFVNGFKFHTSDYSVGKSTINSGVCIKGSNYSELSSDYYGILKEIIELEYPALLIKKVVLFKCDWFDPTPNVGKKVHKDYNLVDINHKRRFNKYEPFILAEQALQVYYAPYPSMKRDKVDWWVVCRIKSRSVIEIPITNFPFQDDEVEVHSIDMIDDAIIPLNDSNGAFVDVDDGHDDVNLEDAAEPNLQETEMEDDEDAEDDDMSVDSE</sequence>
<evidence type="ECO:0000313" key="6">
    <source>
        <dbReference type="RefSeq" id="XP_039135719.1"/>
    </source>
</evidence>
<feature type="domain" description="Transposase-associated" evidence="4">
    <location>
        <begin position="5"/>
        <end position="85"/>
    </location>
</feature>
<dbReference type="PANTHER" id="PTHR48258:SF4">
    <property type="entry name" value="DUF4216 DOMAIN-CONTAINING PROTEIN"/>
    <property type="match status" value="1"/>
</dbReference>
<dbReference type="Pfam" id="PF13963">
    <property type="entry name" value="Transpos_assoc"/>
    <property type="match status" value="1"/>
</dbReference>
<dbReference type="PANTHER" id="PTHR48258">
    <property type="entry name" value="DUF4218 DOMAIN-CONTAINING PROTEIN-RELATED"/>
    <property type="match status" value="1"/>
</dbReference>
<feature type="domain" description="DUF4216" evidence="2">
    <location>
        <begin position="963"/>
        <end position="1041"/>
    </location>
</feature>
<reference evidence="6" key="1">
    <citation type="submission" date="2025-08" db="UniProtKB">
        <authorList>
            <consortium name="RefSeq"/>
        </authorList>
    </citation>
    <scope>IDENTIFICATION</scope>
</reference>
<dbReference type="RefSeq" id="XP_039135719.1">
    <property type="nucleotide sequence ID" value="XM_039279785.1"/>
</dbReference>
<evidence type="ECO:0000259" key="2">
    <source>
        <dbReference type="Pfam" id="PF13952"/>
    </source>
</evidence>
<dbReference type="Proteomes" id="UP001515500">
    <property type="component" value="Chromosome 12"/>
</dbReference>
<name>A0AB40CBC6_DIOCR</name>
<protein>
    <submittedName>
        <fullName evidence="6">Uncharacterized protein LOC120273141</fullName>
    </submittedName>
</protein>
<evidence type="ECO:0000259" key="3">
    <source>
        <dbReference type="Pfam" id="PF13960"/>
    </source>
</evidence>
<dbReference type="Pfam" id="PF02992">
    <property type="entry name" value="Transposase_21"/>
    <property type="match status" value="1"/>
</dbReference>
<dbReference type="AlphaFoldDB" id="A0AB40CBC6"/>
<accession>A0AB40CBC6</accession>
<dbReference type="InterPro" id="IPR004242">
    <property type="entry name" value="Transposase_21"/>
</dbReference>
<evidence type="ECO:0000256" key="1">
    <source>
        <dbReference type="SAM" id="MobiDB-lite"/>
    </source>
</evidence>
<dbReference type="Pfam" id="PF13952">
    <property type="entry name" value="DUF4216"/>
    <property type="match status" value="1"/>
</dbReference>
<keyword evidence="5" id="KW-1185">Reference proteome</keyword>
<dbReference type="InterPro" id="IPR029480">
    <property type="entry name" value="Transpos_assoc"/>
</dbReference>
<proteinExistence type="predicted"/>